<keyword evidence="10 17" id="KW-1133">Transmembrane helix</keyword>
<reference evidence="18" key="2">
    <citation type="journal article" date="2023" name="Microorganisms">
        <title>Isolation and Genomic Characteristics of Cat-Borne Campylobacter felis sp. nov. and Sheep-Borne Campylobacter ovis sp. nov.</title>
        <authorList>
            <person name="Wang H."/>
            <person name="Li Y."/>
            <person name="Gu Y."/>
            <person name="Zhou G."/>
            <person name="Chen X."/>
            <person name="Zhang X."/>
            <person name="Shao Z."/>
            <person name="Zhang J."/>
            <person name="Zhang M."/>
        </authorList>
    </citation>
    <scope>NUCLEOTIDE SEQUENCE</scope>
    <source>
        <strain evidence="18">PS10</strain>
    </source>
</reference>
<dbReference type="Proteomes" id="UP001173801">
    <property type="component" value="Unassembled WGS sequence"/>
</dbReference>
<feature type="transmembrane region" description="Helical" evidence="17">
    <location>
        <begin position="160"/>
        <end position="179"/>
    </location>
</feature>
<proteinExistence type="inferred from homology"/>
<evidence type="ECO:0000256" key="3">
    <source>
        <dbReference type="ARBA" id="ARBA00004308"/>
    </source>
</evidence>
<comment type="catalytic activity">
    <reaction evidence="1">
        <text>a CDP-1,2-diacyl-sn-glycerol + L-serine = a 1,2-diacyl-sn-glycero-3-phospho-L-serine + CMP + H(+)</text>
        <dbReference type="Rhea" id="RHEA:16913"/>
        <dbReference type="ChEBI" id="CHEBI:15378"/>
        <dbReference type="ChEBI" id="CHEBI:33384"/>
        <dbReference type="ChEBI" id="CHEBI:57262"/>
        <dbReference type="ChEBI" id="CHEBI:58332"/>
        <dbReference type="ChEBI" id="CHEBI:60377"/>
        <dbReference type="EC" id="2.7.8.8"/>
    </reaction>
</comment>
<dbReference type="RefSeq" id="WP_284937514.1">
    <property type="nucleotide sequence ID" value="NZ_JANURM010000004.1"/>
</dbReference>
<dbReference type="Pfam" id="PF01066">
    <property type="entry name" value="CDP-OH_P_transf"/>
    <property type="match status" value="1"/>
</dbReference>
<evidence type="ECO:0000256" key="6">
    <source>
        <dbReference type="ARBA" id="ARBA00017171"/>
    </source>
</evidence>
<keyword evidence="12 17" id="KW-0472">Membrane</keyword>
<evidence type="ECO:0000313" key="18">
    <source>
        <dbReference type="EMBL" id="MDL0088858.1"/>
    </source>
</evidence>
<evidence type="ECO:0000256" key="1">
    <source>
        <dbReference type="ARBA" id="ARBA00000287"/>
    </source>
</evidence>
<dbReference type="InterPro" id="IPR004533">
    <property type="entry name" value="CDP-diaglyc--ser_O-PTrfase"/>
</dbReference>
<accession>A0ABT7HPP6</accession>
<feature type="transmembrane region" description="Helical" evidence="17">
    <location>
        <begin position="128"/>
        <end position="148"/>
    </location>
</feature>
<feature type="transmembrane region" description="Helical" evidence="17">
    <location>
        <begin position="98"/>
        <end position="116"/>
    </location>
</feature>
<organism evidence="18 19">
    <name type="scientific">Campylobacter gastrosuis</name>
    <dbReference type="NCBI Taxonomy" id="2974576"/>
    <lineage>
        <taxon>Bacteria</taxon>
        <taxon>Pseudomonadati</taxon>
        <taxon>Campylobacterota</taxon>
        <taxon>Epsilonproteobacteria</taxon>
        <taxon>Campylobacterales</taxon>
        <taxon>Campylobacteraceae</taxon>
        <taxon>Campylobacter</taxon>
    </lineage>
</organism>
<evidence type="ECO:0000256" key="4">
    <source>
        <dbReference type="ARBA" id="ARBA00010441"/>
    </source>
</evidence>
<evidence type="ECO:0000256" key="16">
    <source>
        <dbReference type="RuleBase" id="RU003750"/>
    </source>
</evidence>
<keyword evidence="8 16" id="KW-0808">Transferase</keyword>
<dbReference type="NCBIfam" id="TIGR00473">
    <property type="entry name" value="pssA"/>
    <property type="match status" value="1"/>
</dbReference>
<dbReference type="InterPro" id="IPR048254">
    <property type="entry name" value="CDP_ALCOHOL_P_TRANSF_CS"/>
</dbReference>
<keyword evidence="11" id="KW-0443">Lipid metabolism</keyword>
<evidence type="ECO:0000256" key="17">
    <source>
        <dbReference type="SAM" id="Phobius"/>
    </source>
</evidence>
<keyword evidence="9 17" id="KW-0812">Transmembrane</keyword>
<dbReference type="EC" id="2.7.8.8" evidence="5"/>
<evidence type="ECO:0000256" key="13">
    <source>
        <dbReference type="ARBA" id="ARBA00023209"/>
    </source>
</evidence>
<comment type="subcellular location">
    <subcellularLocation>
        <location evidence="3">Endomembrane system</location>
    </subcellularLocation>
    <subcellularLocation>
        <location evidence="2">Membrane</location>
        <topology evidence="2">Multi-pass membrane protein</topology>
    </subcellularLocation>
</comment>
<feature type="transmembrane region" description="Helical" evidence="17">
    <location>
        <begin position="12"/>
        <end position="31"/>
    </location>
</feature>
<comment type="caution">
    <text evidence="18">The sequence shown here is derived from an EMBL/GenBank/DDBJ whole genome shotgun (WGS) entry which is preliminary data.</text>
</comment>
<comment type="similarity">
    <text evidence="4 16">Belongs to the CDP-alcohol phosphatidyltransferase class-I family.</text>
</comment>
<dbReference type="EMBL" id="JANURM010000004">
    <property type="protein sequence ID" value="MDL0088858.1"/>
    <property type="molecule type" value="Genomic_DNA"/>
</dbReference>
<evidence type="ECO:0000256" key="9">
    <source>
        <dbReference type="ARBA" id="ARBA00022692"/>
    </source>
</evidence>
<evidence type="ECO:0000256" key="11">
    <source>
        <dbReference type="ARBA" id="ARBA00023098"/>
    </source>
</evidence>
<dbReference type="Gene3D" id="1.20.120.1760">
    <property type="match status" value="1"/>
</dbReference>
<feature type="transmembrane region" description="Helical" evidence="17">
    <location>
        <begin position="191"/>
        <end position="209"/>
    </location>
</feature>
<keyword evidence="14" id="KW-1208">Phospholipid metabolism</keyword>
<evidence type="ECO:0000313" key="19">
    <source>
        <dbReference type="Proteomes" id="UP001173801"/>
    </source>
</evidence>
<reference evidence="18" key="1">
    <citation type="submission" date="2022-08" db="EMBL/GenBank/DDBJ databases">
        <authorList>
            <person name="Wang H."/>
        </authorList>
    </citation>
    <scope>NUCLEOTIDE SEQUENCE</scope>
    <source>
        <strain evidence="18">PS10</strain>
    </source>
</reference>
<evidence type="ECO:0000256" key="5">
    <source>
        <dbReference type="ARBA" id="ARBA00013174"/>
    </source>
</evidence>
<keyword evidence="13" id="KW-0594">Phospholipid biosynthesis</keyword>
<evidence type="ECO:0000256" key="2">
    <source>
        <dbReference type="ARBA" id="ARBA00004141"/>
    </source>
</evidence>
<dbReference type="InterPro" id="IPR043130">
    <property type="entry name" value="CDP-OH_PTrfase_TM_dom"/>
</dbReference>
<dbReference type="PROSITE" id="PS00379">
    <property type="entry name" value="CDP_ALCOHOL_P_TRANSF"/>
    <property type="match status" value="1"/>
</dbReference>
<dbReference type="GO" id="GO:0003882">
    <property type="term" value="F:CDP-diacylglycerol-serine O-phosphatidyltransferase activity"/>
    <property type="evidence" value="ECO:0007669"/>
    <property type="project" value="UniProtKB-EC"/>
</dbReference>
<evidence type="ECO:0000256" key="15">
    <source>
        <dbReference type="ARBA" id="ARBA00032361"/>
    </source>
</evidence>
<gene>
    <name evidence="18" type="primary">pssA</name>
    <name evidence="18" type="ORF">NYG85_05665</name>
</gene>
<dbReference type="InterPro" id="IPR000462">
    <property type="entry name" value="CDP-OH_P_trans"/>
</dbReference>
<sequence>MIESPKPQLMYILPNLFTAASAFLGVVSIIAAINGQYYKAIIYIFLSLVLDGLDGRVARLTKTTSKFGVEFDSLADLVAFGVAPAILFYLVIGASFGKFGALMSAMFVVFGAIRLARFNVTTGTYEPNIFIGLPIPTAAVVSVVWLGFYLDYEFLRGFEWLFMLSQGGLAVLMVSNIRYPSFKKINLKQTHVLRILVALVVAFSMLYLYPIESATLIMSSYVAYGLIRAVIMFAKNFKNKKDKNE</sequence>
<evidence type="ECO:0000256" key="7">
    <source>
        <dbReference type="ARBA" id="ARBA00022516"/>
    </source>
</evidence>
<keyword evidence="7" id="KW-0444">Lipid biosynthesis</keyword>
<feature type="transmembrane region" description="Helical" evidence="17">
    <location>
        <begin position="74"/>
        <end position="92"/>
    </location>
</feature>
<evidence type="ECO:0000256" key="8">
    <source>
        <dbReference type="ARBA" id="ARBA00022679"/>
    </source>
</evidence>
<protein>
    <recommendedName>
        <fullName evidence="6">CDP-diacylglycerol--serine O-phosphatidyltransferase</fullName>
        <ecNumber evidence="5">2.7.8.8</ecNumber>
    </recommendedName>
    <alternativeName>
        <fullName evidence="15">Phosphatidylserine synthase</fullName>
    </alternativeName>
</protein>
<evidence type="ECO:0000256" key="10">
    <source>
        <dbReference type="ARBA" id="ARBA00022989"/>
    </source>
</evidence>
<name>A0ABT7HPP6_9BACT</name>
<evidence type="ECO:0000256" key="12">
    <source>
        <dbReference type="ARBA" id="ARBA00023136"/>
    </source>
</evidence>
<feature type="transmembrane region" description="Helical" evidence="17">
    <location>
        <begin position="215"/>
        <end position="234"/>
    </location>
</feature>
<keyword evidence="19" id="KW-1185">Reference proteome</keyword>
<evidence type="ECO:0000256" key="14">
    <source>
        <dbReference type="ARBA" id="ARBA00023264"/>
    </source>
</evidence>